<dbReference type="EMBL" id="NVSR01000078">
    <property type="protein sequence ID" value="PCI27058.1"/>
    <property type="molecule type" value="Genomic_DNA"/>
</dbReference>
<evidence type="ECO:0000313" key="4">
    <source>
        <dbReference type="Proteomes" id="UP000218113"/>
    </source>
</evidence>
<sequence>MSQWFVPIKTVEQASKRLFCFPFAGGGTAAYRRWMDKLPAEVDCYTLLLPGRERRFGEKPLSDLTTLIENLVAEIAPLLDRPFYFYGHSMGSLIAFELARQLRRTGLELPQKLIFSGRRAAALKDPHPPVFNLPKEEFIAALRTYNGTPTQVLDCKELLDIFLPALRGDLTMNGLYRYQEEAPLSCPITVFGGLEDRIATEVELSSWSEETTADFQLTMLSGDHFFIHKNQETFLPLLCQAIQ</sequence>
<dbReference type="Pfam" id="PF00975">
    <property type="entry name" value="Thioesterase"/>
    <property type="match status" value="1"/>
</dbReference>
<comment type="caution">
    <text evidence="3">The sequence shown here is derived from an EMBL/GenBank/DDBJ whole genome shotgun (WGS) entry which is preliminary data.</text>
</comment>
<proteinExistence type="inferred from homology"/>
<comment type="similarity">
    <text evidence="1">Belongs to the thioesterase family.</text>
</comment>
<dbReference type="Gene3D" id="3.40.50.1820">
    <property type="entry name" value="alpha/beta hydrolase"/>
    <property type="match status" value="1"/>
</dbReference>
<dbReference type="InterPro" id="IPR001031">
    <property type="entry name" value="Thioesterase"/>
</dbReference>
<evidence type="ECO:0000313" key="3">
    <source>
        <dbReference type="EMBL" id="PCI27058.1"/>
    </source>
</evidence>
<feature type="domain" description="Thioesterase" evidence="2">
    <location>
        <begin position="17"/>
        <end position="234"/>
    </location>
</feature>
<protein>
    <submittedName>
        <fullName evidence="3">Putative thioesterase</fullName>
    </submittedName>
</protein>
<organism evidence="3 4">
    <name type="scientific">SAR324 cluster bacterium</name>
    <dbReference type="NCBI Taxonomy" id="2024889"/>
    <lineage>
        <taxon>Bacteria</taxon>
        <taxon>Deltaproteobacteria</taxon>
        <taxon>SAR324 cluster</taxon>
    </lineage>
</organism>
<evidence type="ECO:0000256" key="1">
    <source>
        <dbReference type="ARBA" id="ARBA00007169"/>
    </source>
</evidence>
<accession>A0A2A4T0N4</accession>
<name>A0A2A4T0N4_9DELT</name>
<dbReference type="InterPro" id="IPR029058">
    <property type="entry name" value="AB_hydrolase_fold"/>
</dbReference>
<dbReference type="Proteomes" id="UP000218113">
    <property type="component" value="Unassembled WGS sequence"/>
</dbReference>
<gene>
    <name evidence="3" type="ORF">COB67_09485</name>
</gene>
<reference evidence="4" key="1">
    <citation type="submission" date="2017-08" db="EMBL/GenBank/DDBJ databases">
        <title>A dynamic microbial community with high functional redundancy inhabits the cold, oxic subseafloor aquifer.</title>
        <authorList>
            <person name="Tully B.J."/>
            <person name="Wheat C.G."/>
            <person name="Glazer B.T."/>
            <person name="Huber J.A."/>
        </authorList>
    </citation>
    <scope>NUCLEOTIDE SEQUENCE [LARGE SCALE GENOMIC DNA]</scope>
</reference>
<dbReference type="InterPro" id="IPR012223">
    <property type="entry name" value="TEII"/>
</dbReference>
<evidence type="ECO:0000259" key="2">
    <source>
        <dbReference type="Pfam" id="PF00975"/>
    </source>
</evidence>
<dbReference type="PANTHER" id="PTHR11487:SF0">
    <property type="entry name" value="S-ACYL FATTY ACID SYNTHASE THIOESTERASE, MEDIUM CHAIN"/>
    <property type="match status" value="1"/>
</dbReference>
<dbReference type="AlphaFoldDB" id="A0A2A4T0N4"/>
<dbReference type="GO" id="GO:0008610">
    <property type="term" value="P:lipid biosynthetic process"/>
    <property type="evidence" value="ECO:0007669"/>
    <property type="project" value="TreeGrafter"/>
</dbReference>
<dbReference type="PANTHER" id="PTHR11487">
    <property type="entry name" value="THIOESTERASE"/>
    <property type="match status" value="1"/>
</dbReference>
<dbReference type="SUPFAM" id="SSF53474">
    <property type="entry name" value="alpha/beta-Hydrolases"/>
    <property type="match status" value="1"/>
</dbReference>